<dbReference type="AlphaFoldDB" id="S8D3J0"/>
<organism evidence="3 4">
    <name type="scientific">Genlisea aurea</name>
    <dbReference type="NCBI Taxonomy" id="192259"/>
    <lineage>
        <taxon>Eukaryota</taxon>
        <taxon>Viridiplantae</taxon>
        <taxon>Streptophyta</taxon>
        <taxon>Embryophyta</taxon>
        <taxon>Tracheophyta</taxon>
        <taxon>Spermatophyta</taxon>
        <taxon>Magnoliopsida</taxon>
        <taxon>eudicotyledons</taxon>
        <taxon>Gunneridae</taxon>
        <taxon>Pentapetalae</taxon>
        <taxon>asterids</taxon>
        <taxon>lamiids</taxon>
        <taxon>Lamiales</taxon>
        <taxon>Lentibulariaceae</taxon>
        <taxon>Genlisea</taxon>
    </lineage>
</organism>
<dbReference type="InterPro" id="IPR048972">
    <property type="entry name" value="PMI1_PMIR1-2_C"/>
</dbReference>
<feature type="compositionally biased region" description="Low complexity" evidence="1">
    <location>
        <begin position="209"/>
        <end position="218"/>
    </location>
</feature>
<dbReference type="InterPro" id="IPR039614">
    <property type="entry name" value="PMI1-like"/>
</dbReference>
<reference evidence="3 4" key="1">
    <citation type="journal article" date="2013" name="BMC Genomics">
        <title>The miniature genome of a carnivorous plant Genlisea aurea contains a low number of genes and short non-coding sequences.</title>
        <authorList>
            <person name="Leushkin E.V."/>
            <person name="Sutormin R.A."/>
            <person name="Nabieva E.R."/>
            <person name="Penin A.A."/>
            <person name="Kondrashov A.S."/>
            <person name="Logacheva M.D."/>
        </authorList>
    </citation>
    <scope>NUCLEOTIDE SEQUENCE [LARGE SCALE GENOMIC DNA]</scope>
</reference>
<protein>
    <recommendedName>
        <fullName evidence="2">PMI1/PMIR1-2 C-terminal domain-containing protein</fullName>
    </recommendedName>
</protein>
<evidence type="ECO:0000256" key="1">
    <source>
        <dbReference type="SAM" id="MobiDB-lite"/>
    </source>
</evidence>
<feature type="domain" description="PMI1/PMIR1-2 C-terminal" evidence="2">
    <location>
        <begin position="6"/>
        <end position="45"/>
    </location>
</feature>
<evidence type="ECO:0000313" key="3">
    <source>
        <dbReference type="EMBL" id="EPS57273.1"/>
    </source>
</evidence>
<dbReference type="PANTHER" id="PTHR33414:SF1">
    <property type="entry name" value="PROTEIN PLASTID MOVEMENT IMPAIRED 1-RELATED 1"/>
    <property type="match status" value="1"/>
</dbReference>
<dbReference type="PANTHER" id="PTHR33414">
    <property type="entry name" value="PROTEIN PLASTID MOVEMENT IMPAIRED 1-RELATED 1"/>
    <property type="match status" value="1"/>
</dbReference>
<feature type="non-terminal residue" evidence="3">
    <location>
        <position position="315"/>
    </location>
</feature>
<evidence type="ECO:0000313" key="4">
    <source>
        <dbReference type="Proteomes" id="UP000015453"/>
    </source>
</evidence>
<accession>S8D3J0</accession>
<dbReference type="Proteomes" id="UP000015453">
    <property type="component" value="Unassembled WGS sequence"/>
</dbReference>
<evidence type="ECO:0000259" key="2">
    <source>
        <dbReference type="Pfam" id="PF21745"/>
    </source>
</evidence>
<gene>
    <name evidence="3" type="ORF">M569_17546</name>
</gene>
<dbReference type="EMBL" id="AUSU01010417">
    <property type="protein sequence ID" value="EPS57273.1"/>
    <property type="molecule type" value="Genomic_DNA"/>
</dbReference>
<sequence length="315" mass="34121">SNSLIEYVSLKDLAPLAMDKIEALSIEGLRIQCGMTDEDAPSNISDQCVGRLSASKGKNAAATDVVRGGSLGLDDGTCGLQLMDVKRNDDGQDGVDDGLMSLSLTLEEWMKLDSGEIDLADEQTSKVLAAHHATSLDQFRGRSKKRRGRKCGLLGNNFTVALMVQLHNPLRNYESVGAPMLALIQVERVFVPPKPKIHSTVSMAETHGSSSSSSSSSETVEEEEEAIIPRYKISEVHVAGLNVAAAKDGKKEKQLWGGSKNRQLSSRWLLANGMGKKTNKHPLLKSKPDDDDTLWSISSGGRGLKNSHIRKPNIF</sequence>
<dbReference type="OrthoDB" id="2019483at2759"/>
<keyword evidence="4" id="KW-1185">Reference proteome</keyword>
<name>S8D3J0_9LAMI</name>
<comment type="caution">
    <text evidence="3">The sequence shown here is derived from an EMBL/GenBank/DDBJ whole genome shotgun (WGS) entry which is preliminary data.</text>
</comment>
<proteinExistence type="predicted"/>
<dbReference type="Pfam" id="PF21745">
    <property type="entry name" value="PMI1_PMIR1-2_C"/>
    <property type="match status" value="1"/>
</dbReference>
<feature type="region of interest" description="Disordered" evidence="1">
    <location>
        <begin position="200"/>
        <end position="224"/>
    </location>
</feature>
<feature type="non-terminal residue" evidence="3">
    <location>
        <position position="1"/>
    </location>
</feature>